<dbReference type="OrthoDB" id="8558788at2"/>
<name>Q0ABP7_ALKEH</name>
<organism evidence="2 3">
    <name type="scientific">Alkalilimnicola ehrlichii (strain ATCC BAA-1101 / DSM 17681 / MLHE-1)</name>
    <dbReference type="NCBI Taxonomy" id="187272"/>
    <lineage>
        <taxon>Bacteria</taxon>
        <taxon>Pseudomonadati</taxon>
        <taxon>Pseudomonadota</taxon>
        <taxon>Gammaproteobacteria</taxon>
        <taxon>Chromatiales</taxon>
        <taxon>Ectothiorhodospiraceae</taxon>
        <taxon>Alkalilimnicola</taxon>
    </lineage>
</organism>
<evidence type="ECO:0008006" key="4">
    <source>
        <dbReference type="Google" id="ProtNLM"/>
    </source>
</evidence>
<evidence type="ECO:0000313" key="2">
    <source>
        <dbReference type="EMBL" id="ABI55740.1"/>
    </source>
</evidence>
<feature type="region of interest" description="Disordered" evidence="1">
    <location>
        <begin position="1"/>
        <end position="23"/>
    </location>
</feature>
<keyword evidence="3" id="KW-1185">Reference proteome</keyword>
<evidence type="ECO:0000256" key="1">
    <source>
        <dbReference type="SAM" id="MobiDB-lite"/>
    </source>
</evidence>
<gene>
    <name evidence="2" type="ordered locus">Mlg_0386</name>
</gene>
<dbReference type="HOGENOM" id="CLU_745228_0_0_6"/>
<dbReference type="RefSeq" id="WP_011628136.1">
    <property type="nucleotide sequence ID" value="NC_008340.1"/>
</dbReference>
<proteinExistence type="predicted"/>
<reference evidence="3" key="1">
    <citation type="submission" date="2006-08" db="EMBL/GenBank/DDBJ databases">
        <title>Complete sequence of Alkalilimnicola ehrilichei MLHE-1.</title>
        <authorList>
            <person name="Copeland A."/>
            <person name="Lucas S."/>
            <person name="Lapidus A."/>
            <person name="Barry K."/>
            <person name="Detter J.C."/>
            <person name="Glavina del Rio T."/>
            <person name="Hammon N."/>
            <person name="Israni S."/>
            <person name="Dalin E."/>
            <person name="Tice H."/>
            <person name="Pitluck S."/>
            <person name="Sims D."/>
            <person name="Brettin T."/>
            <person name="Bruce D."/>
            <person name="Han C."/>
            <person name="Tapia R."/>
            <person name="Gilna P."/>
            <person name="Schmutz J."/>
            <person name="Larimer F."/>
            <person name="Land M."/>
            <person name="Hauser L."/>
            <person name="Kyrpides N."/>
            <person name="Mikhailova N."/>
            <person name="Oremland R.S."/>
            <person name="Hoeft S.E."/>
            <person name="Switzer-Blum J."/>
            <person name="Kulp T."/>
            <person name="King G."/>
            <person name="Tabita R."/>
            <person name="Witte B."/>
            <person name="Santini J.M."/>
            <person name="Basu P."/>
            <person name="Hollibaugh J.T."/>
            <person name="Xie G."/>
            <person name="Stolz J.F."/>
            <person name="Richardson P."/>
        </authorList>
    </citation>
    <scope>NUCLEOTIDE SEQUENCE [LARGE SCALE GENOMIC DNA]</scope>
    <source>
        <strain evidence="3">ATCC BAA-1101 / DSM 17681 / MLHE-1</strain>
    </source>
</reference>
<evidence type="ECO:0000313" key="3">
    <source>
        <dbReference type="Proteomes" id="UP000001962"/>
    </source>
</evidence>
<sequence length="371" mass="42699">MREEENEEEIDLLSEEEQAEREEKLAKLEKEKKELLASLAGGDFSTLKTKVAYILNLYPQARNSDITLSIKYWETFQPDIYNESGILPKDLFKLERLHYIVRARAKIQNEYGLFTSDSPVKKFRKKREEEMQDEVLKDASPRKVVTVFADETGKNQNYVVVASVWVLTGRAVYTISKSILDWQSSSLWANREIHFTKFGKRDSDTLAEYLNIIQANREFLSFKAIAVERSRTKRKIEAVVEKLHEHMLINGVEHEVEHHRISPPQTINVTLDEEQSLDAITLAEVKRRVNSHFEDRFGDEMAMGTLESVSSRKSPMVQLADLIAGAINRRLNHTGDKNYKDEMAGRVIHALDLQLGEDEVDGIDVTTLFKI</sequence>
<dbReference type="InterPro" id="IPR024524">
    <property type="entry name" value="DUF3800"/>
</dbReference>
<dbReference type="EMBL" id="CP000453">
    <property type="protein sequence ID" value="ABI55740.1"/>
    <property type="molecule type" value="Genomic_DNA"/>
</dbReference>
<dbReference type="AlphaFoldDB" id="Q0ABP7"/>
<dbReference type="Proteomes" id="UP000001962">
    <property type="component" value="Chromosome"/>
</dbReference>
<feature type="compositionally biased region" description="Acidic residues" evidence="1">
    <location>
        <begin position="1"/>
        <end position="20"/>
    </location>
</feature>
<dbReference type="eggNOG" id="ENOG502ZCQ2">
    <property type="taxonomic scope" value="Bacteria"/>
</dbReference>
<accession>Q0ABP7</accession>
<dbReference type="KEGG" id="aeh:Mlg_0386"/>
<protein>
    <recommendedName>
        <fullName evidence="4">DUF3800 domain-containing protein</fullName>
    </recommendedName>
</protein>
<dbReference type="Pfam" id="PF12686">
    <property type="entry name" value="DUF3800"/>
    <property type="match status" value="1"/>
</dbReference>